<name>A0A1W1XU77_9CLOT</name>
<feature type="transmembrane region" description="Helical" evidence="7">
    <location>
        <begin position="80"/>
        <end position="97"/>
    </location>
</feature>
<dbReference type="OrthoDB" id="9793283at2"/>
<dbReference type="InterPro" id="IPR020846">
    <property type="entry name" value="MFS_dom"/>
</dbReference>
<dbReference type="InterPro" id="IPR050171">
    <property type="entry name" value="MFS_Transporters"/>
</dbReference>
<protein>
    <submittedName>
        <fullName evidence="9">Predicted arabinose efflux permease, MFS family</fullName>
    </submittedName>
</protein>
<feature type="transmembrane region" description="Helical" evidence="7">
    <location>
        <begin position="15"/>
        <end position="38"/>
    </location>
</feature>
<accession>A0A1W1XU77</accession>
<comment type="subcellular location">
    <subcellularLocation>
        <location evidence="1">Cell membrane</location>
        <topology evidence="1">Multi-pass membrane protein</topology>
    </subcellularLocation>
</comment>
<keyword evidence="2" id="KW-0813">Transport</keyword>
<keyword evidence="5 7" id="KW-1133">Transmembrane helix</keyword>
<evidence type="ECO:0000256" key="5">
    <source>
        <dbReference type="ARBA" id="ARBA00022989"/>
    </source>
</evidence>
<evidence type="ECO:0000256" key="1">
    <source>
        <dbReference type="ARBA" id="ARBA00004651"/>
    </source>
</evidence>
<keyword evidence="3" id="KW-1003">Cell membrane</keyword>
<keyword evidence="10" id="KW-1185">Reference proteome</keyword>
<feature type="transmembrane region" description="Helical" evidence="7">
    <location>
        <begin position="348"/>
        <end position="367"/>
    </location>
</feature>
<feature type="transmembrane region" description="Helical" evidence="7">
    <location>
        <begin position="103"/>
        <end position="121"/>
    </location>
</feature>
<dbReference type="PANTHER" id="PTHR23517:SF2">
    <property type="entry name" value="MULTIDRUG RESISTANCE PROTEIN MDTH"/>
    <property type="match status" value="1"/>
</dbReference>
<dbReference type="AlphaFoldDB" id="A0A1W1XU77"/>
<evidence type="ECO:0000259" key="8">
    <source>
        <dbReference type="PROSITE" id="PS50850"/>
    </source>
</evidence>
<dbReference type="RefSeq" id="WP_084117142.1">
    <property type="nucleotide sequence ID" value="NZ_FWXH01000017.1"/>
</dbReference>
<feature type="transmembrane region" description="Helical" evidence="7">
    <location>
        <begin position="167"/>
        <end position="187"/>
    </location>
</feature>
<evidence type="ECO:0000256" key="7">
    <source>
        <dbReference type="SAM" id="Phobius"/>
    </source>
</evidence>
<dbReference type="PROSITE" id="PS50850">
    <property type="entry name" value="MFS"/>
    <property type="match status" value="1"/>
</dbReference>
<feature type="transmembrane region" description="Helical" evidence="7">
    <location>
        <begin position="314"/>
        <end position="336"/>
    </location>
</feature>
<dbReference type="STRING" id="1121291.SAMN02745134_03188"/>
<feature type="domain" description="Major facilitator superfamily (MFS) profile" evidence="8">
    <location>
        <begin position="14"/>
        <end position="402"/>
    </location>
</feature>
<keyword evidence="6 7" id="KW-0472">Membrane</keyword>
<keyword evidence="4 7" id="KW-0812">Transmembrane</keyword>
<organism evidence="9 10">
    <name type="scientific">Clostridium acidisoli DSM 12555</name>
    <dbReference type="NCBI Taxonomy" id="1121291"/>
    <lineage>
        <taxon>Bacteria</taxon>
        <taxon>Bacillati</taxon>
        <taxon>Bacillota</taxon>
        <taxon>Clostridia</taxon>
        <taxon>Eubacteriales</taxon>
        <taxon>Clostridiaceae</taxon>
        <taxon>Clostridium</taxon>
    </lineage>
</organism>
<dbReference type="Gene3D" id="1.20.1250.20">
    <property type="entry name" value="MFS general substrate transporter like domains"/>
    <property type="match status" value="1"/>
</dbReference>
<sequence length="404" mass="44239">MKNIFTTYKGLPREIYILFISRIINCLGNFVYPLLSIIITQKIGLSPAKAGTVVTLMAVSQVPSLILGGKIADSIGRKKVIIIFQTLGAISYLICGFMKPNIFIIIVIIFAANCYSISAPAYDAMLADLTTPRNRKSSYSLLYMGLNIGVSVAPVLGGILYRDHLSVLFLGDGVTSILSIVIIYIFINETFKGKNTHMDSEERTLEKSEEGSVISVLLKRPILLYFSLIMLLYGFSYSQWSFTLPLQMAELFKSNGAKFYGFVAAINGLVVISFTPLITTVLHKIKPLKAIAIGGLFYTVSFGIFGYINKLPMFFISIFIMTLGEIMISTNEGTFVANHTPASHRGRLNSILPIISGAGYAFGPMVMGNVSNSFGYTVTWTIISILMLIGVIGNGLLQKLDTDV</sequence>
<dbReference type="SUPFAM" id="SSF103473">
    <property type="entry name" value="MFS general substrate transporter"/>
    <property type="match status" value="1"/>
</dbReference>
<dbReference type="Proteomes" id="UP000192468">
    <property type="component" value="Unassembled WGS sequence"/>
</dbReference>
<feature type="transmembrane region" description="Helical" evidence="7">
    <location>
        <begin position="259"/>
        <end position="278"/>
    </location>
</feature>
<reference evidence="9 10" key="1">
    <citation type="submission" date="2017-04" db="EMBL/GenBank/DDBJ databases">
        <authorList>
            <person name="Afonso C.L."/>
            <person name="Miller P.J."/>
            <person name="Scott M.A."/>
            <person name="Spackman E."/>
            <person name="Goraichik I."/>
            <person name="Dimitrov K.M."/>
            <person name="Suarez D.L."/>
            <person name="Swayne D.E."/>
        </authorList>
    </citation>
    <scope>NUCLEOTIDE SEQUENCE [LARGE SCALE GENOMIC DNA]</scope>
    <source>
        <strain evidence="9 10">DSM 12555</strain>
    </source>
</reference>
<dbReference type="InterPro" id="IPR011701">
    <property type="entry name" value="MFS"/>
</dbReference>
<evidence type="ECO:0000256" key="4">
    <source>
        <dbReference type="ARBA" id="ARBA00022692"/>
    </source>
</evidence>
<evidence type="ECO:0000256" key="6">
    <source>
        <dbReference type="ARBA" id="ARBA00023136"/>
    </source>
</evidence>
<feature type="transmembrane region" description="Helical" evidence="7">
    <location>
        <begin position="141"/>
        <end position="161"/>
    </location>
</feature>
<dbReference type="EMBL" id="FWXH01000017">
    <property type="protein sequence ID" value="SMC27446.1"/>
    <property type="molecule type" value="Genomic_DNA"/>
</dbReference>
<dbReference type="Pfam" id="PF07690">
    <property type="entry name" value="MFS_1"/>
    <property type="match status" value="1"/>
</dbReference>
<proteinExistence type="predicted"/>
<feature type="transmembrane region" description="Helical" evidence="7">
    <location>
        <begin position="222"/>
        <end position="239"/>
    </location>
</feature>
<evidence type="ECO:0000256" key="2">
    <source>
        <dbReference type="ARBA" id="ARBA00022448"/>
    </source>
</evidence>
<feature type="transmembrane region" description="Helical" evidence="7">
    <location>
        <begin position="373"/>
        <end position="397"/>
    </location>
</feature>
<dbReference type="GO" id="GO:0022857">
    <property type="term" value="F:transmembrane transporter activity"/>
    <property type="evidence" value="ECO:0007669"/>
    <property type="project" value="InterPro"/>
</dbReference>
<dbReference type="InterPro" id="IPR036259">
    <property type="entry name" value="MFS_trans_sf"/>
</dbReference>
<evidence type="ECO:0000256" key="3">
    <source>
        <dbReference type="ARBA" id="ARBA00022475"/>
    </source>
</evidence>
<feature type="transmembrane region" description="Helical" evidence="7">
    <location>
        <begin position="290"/>
        <end position="308"/>
    </location>
</feature>
<dbReference type="PANTHER" id="PTHR23517">
    <property type="entry name" value="RESISTANCE PROTEIN MDTM, PUTATIVE-RELATED-RELATED"/>
    <property type="match status" value="1"/>
</dbReference>
<evidence type="ECO:0000313" key="10">
    <source>
        <dbReference type="Proteomes" id="UP000192468"/>
    </source>
</evidence>
<gene>
    <name evidence="9" type="ORF">SAMN02745134_03188</name>
</gene>
<dbReference type="GO" id="GO:0005886">
    <property type="term" value="C:plasma membrane"/>
    <property type="evidence" value="ECO:0007669"/>
    <property type="project" value="UniProtKB-SubCell"/>
</dbReference>
<evidence type="ECO:0000313" key="9">
    <source>
        <dbReference type="EMBL" id="SMC27446.1"/>
    </source>
</evidence>
<dbReference type="CDD" id="cd17329">
    <property type="entry name" value="MFS_MdtH_MDR_like"/>
    <property type="match status" value="1"/>
</dbReference>